<reference evidence="10" key="1">
    <citation type="journal article" date="2012" name="Proc. Natl. Acad. Sci. U.S.A.">
        <title>Antigenic diversity is generated by distinct evolutionary mechanisms in African trypanosome species.</title>
        <authorList>
            <person name="Jackson A.P."/>
            <person name="Berry A."/>
            <person name="Aslett M."/>
            <person name="Allison H.C."/>
            <person name="Burton P."/>
            <person name="Vavrova-Anderson J."/>
            <person name="Brown R."/>
            <person name="Browne H."/>
            <person name="Corton N."/>
            <person name="Hauser H."/>
            <person name="Gamble J."/>
            <person name="Gilderthorp R."/>
            <person name="Marcello L."/>
            <person name="McQuillan J."/>
            <person name="Otto T.D."/>
            <person name="Quail M.A."/>
            <person name="Sanders M.J."/>
            <person name="van Tonder A."/>
            <person name="Ginger M.L."/>
            <person name="Field M.C."/>
            <person name="Barry J.D."/>
            <person name="Hertz-Fowler C."/>
            <person name="Berriman M."/>
        </authorList>
    </citation>
    <scope>NUCLEOTIDE SEQUENCE</scope>
    <source>
        <strain evidence="10">IL3000</strain>
    </source>
</reference>
<gene>
    <name evidence="10" type="ORF">TCIL3000_9_5640</name>
</gene>
<dbReference type="Pfam" id="PF08571">
    <property type="entry name" value="Yos1"/>
    <property type="match status" value="1"/>
</dbReference>
<evidence type="ECO:0000256" key="4">
    <source>
        <dbReference type="ARBA" id="ARBA00022927"/>
    </source>
</evidence>
<keyword evidence="3 8" id="KW-0812">Transmembrane</keyword>
<dbReference type="GO" id="GO:0030134">
    <property type="term" value="C:COPII-coated ER to Golgi transport vesicle"/>
    <property type="evidence" value="ECO:0007669"/>
    <property type="project" value="TreeGrafter"/>
</dbReference>
<dbReference type="GO" id="GO:0005789">
    <property type="term" value="C:endoplasmic reticulum membrane"/>
    <property type="evidence" value="ECO:0007669"/>
    <property type="project" value="TreeGrafter"/>
</dbReference>
<proteinExistence type="inferred from homology"/>
<comment type="subcellular location">
    <subcellularLocation>
        <location evidence="1">Membrane</location>
    </subcellularLocation>
</comment>
<feature type="signal peptide" evidence="9">
    <location>
        <begin position="1"/>
        <end position="23"/>
    </location>
</feature>
<dbReference type="GO" id="GO:0006888">
    <property type="term" value="P:endoplasmic reticulum to Golgi vesicle-mediated transport"/>
    <property type="evidence" value="ECO:0007669"/>
    <property type="project" value="TreeGrafter"/>
</dbReference>
<dbReference type="InterPro" id="IPR013880">
    <property type="entry name" value="Yos1"/>
</dbReference>
<keyword evidence="5 8" id="KW-1133">Transmembrane helix</keyword>
<comment type="similarity">
    <text evidence="7">Belongs to the YOS1 family.</text>
</comment>
<dbReference type="VEuPathDB" id="TriTrypDB:TcIL3000_9_5640"/>
<evidence type="ECO:0000256" key="1">
    <source>
        <dbReference type="ARBA" id="ARBA00004370"/>
    </source>
</evidence>
<evidence type="ECO:0000256" key="5">
    <source>
        <dbReference type="ARBA" id="ARBA00022989"/>
    </source>
</evidence>
<keyword evidence="2" id="KW-0813">Transport</keyword>
<dbReference type="GO" id="GO:0000139">
    <property type="term" value="C:Golgi membrane"/>
    <property type="evidence" value="ECO:0007669"/>
    <property type="project" value="TreeGrafter"/>
</dbReference>
<dbReference type="PANTHER" id="PTHR15858">
    <property type="entry name" value="IMMEDIATE EARLY RESPONSE 3-INTERACTING PROTEIN 1"/>
    <property type="match status" value="1"/>
</dbReference>
<accession>G0UUU2</accession>
<evidence type="ECO:0000256" key="2">
    <source>
        <dbReference type="ARBA" id="ARBA00022448"/>
    </source>
</evidence>
<protein>
    <recommendedName>
        <fullName evidence="11">Yos1-like protein</fullName>
    </recommendedName>
</protein>
<evidence type="ECO:0008006" key="11">
    <source>
        <dbReference type="Google" id="ProtNLM"/>
    </source>
</evidence>
<evidence type="ECO:0000256" key="6">
    <source>
        <dbReference type="ARBA" id="ARBA00023136"/>
    </source>
</evidence>
<organism evidence="10">
    <name type="scientific">Trypanosoma congolense (strain IL3000)</name>
    <dbReference type="NCBI Taxonomy" id="1068625"/>
    <lineage>
        <taxon>Eukaryota</taxon>
        <taxon>Discoba</taxon>
        <taxon>Euglenozoa</taxon>
        <taxon>Kinetoplastea</taxon>
        <taxon>Metakinetoplastina</taxon>
        <taxon>Trypanosomatida</taxon>
        <taxon>Trypanosomatidae</taxon>
        <taxon>Trypanosoma</taxon>
        <taxon>Nannomonas</taxon>
    </lineage>
</organism>
<name>G0UUU2_TRYCI</name>
<dbReference type="GO" id="GO:0015031">
    <property type="term" value="P:protein transport"/>
    <property type="evidence" value="ECO:0007669"/>
    <property type="project" value="UniProtKB-KW"/>
</dbReference>
<keyword evidence="6 8" id="KW-0472">Membrane</keyword>
<evidence type="ECO:0000256" key="3">
    <source>
        <dbReference type="ARBA" id="ARBA00022692"/>
    </source>
</evidence>
<keyword evidence="9" id="KW-0732">Signal</keyword>
<keyword evidence="4" id="KW-0653">Protein transport</keyword>
<feature type="chain" id="PRO_5003410435" description="Yos1-like protein" evidence="9">
    <location>
        <begin position="24"/>
        <end position="99"/>
    </location>
</feature>
<evidence type="ECO:0000256" key="8">
    <source>
        <dbReference type="SAM" id="Phobius"/>
    </source>
</evidence>
<dbReference type="AlphaFoldDB" id="G0UUU2"/>
<feature type="transmembrane region" description="Helical" evidence="8">
    <location>
        <begin position="79"/>
        <end position="98"/>
    </location>
</feature>
<sequence>MGFSVGVIFQAVLLCLNAMAILSERRLLAKYGLASPAATSYYPTSGENAFGSSDELMDVDRRSSMVSNLAMFLSSVRTLMRWPLIFMNTAVIIFTLLFG</sequence>
<evidence type="ECO:0000256" key="9">
    <source>
        <dbReference type="SAM" id="SignalP"/>
    </source>
</evidence>
<evidence type="ECO:0000256" key="7">
    <source>
        <dbReference type="ARBA" id="ARBA00024203"/>
    </source>
</evidence>
<dbReference type="EMBL" id="HE575322">
    <property type="protein sequence ID" value="CCC93156.1"/>
    <property type="molecule type" value="Genomic_DNA"/>
</dbReference>
<evidence type="ECO:0000313" key="10">
    <source>
        <dbReference type="EMBL" id="CCC93156.1"/>
    </source>
</evidence>
<dbReference type="PANTHER" id="PTHR15858:SF0">
    <property type="entry name" value="IMMEDIATE EARLY RESPONSE 3-INTERACTING PROTEIN 1"/>
    <property type="match status" value="1"/>
</dbReference>